<organism evidence="3 4">
    <name type="scientific">Batrachochytrium salamandrivorans</name>
    <dbReference type="NCBI Taxonomy" id="1357716"/>
    <lineage>
        <taxon>Eukaryota</taxon>
        <taxon>Fungi</taxon>
        <taxon>Fungi incertae sedis</taxon>
        <taxon>Chytridiomycota</taxon>
        <taxon>Chytridiomycota incertae sedis</taxon>
        <taxon>Chytridiomycetes</taxon>
        <taxon>Rhizophydiales</taxon>
        <taxon>Rhizophydiales incertae sedis</taxon>
        <taxon>Batrachochytrium</taxon>
    </lineage>
</organism>
<keyword evidence="4" id="KW-1185">Reference proteome</keyword>
<dbReference type="PROSITE" id="PS01010">
    <property type="entry name" value="CRISP_2"/>
    <property type="match status" value="1"/>
</dbReference>
<accession>A0ABQ8ETX9</accession>
<dbReference type="PANTHER" id="PTHR10334">
    <property type="entry name" value="CYSTEINE-RICH SECRETORY PROTEIN-RELATED"/>
    <property type="match status" value="1"/>
</dbReference>
<dbReference type="EMBL" id="JAFCIX010000573">
    <property type="protein sequence ID" value="KAH6586514.1"/>
    <property type="molecule type" value="Genomic_DNA"/>
</dbReference>
<dbReference type="Pfam" id="PF00188">
    <property type="entry name" value="CAP"/>
    <property type="match status" value="1"/>
</dbReference>
<dbReference type="SUPFAM" id="SSF55797">
    <property type="entry name" value="PR-1-like"/>
    <property type="match status" value="1"/>
</dbReference>
<reference evidence="3 4" key="1">
    <citation type="submission" date="2021-02" db="EMBL/GenBank/DDBJ databases">
        <title>Variation within the Batrachochytrium salamandrivorans European outbreak.</title>
        <authorList>
            <person name="Kelly M."/>
            <person name="Pasmans F."/>
            <person name="Shea T.P."/>
            <person name="Munoz J.F."/>
            <person name="Carranza S."/>
            <person name="Cuomo C.A."/>
            <person name="Martel A."/>
        </authorList>
    </citation>
    <scope>NUCLEOTIDE SEQUENCE [LARGE SCALE GENOMIC DNA]</scope>
    <source>
        <strain evidence="3 4">AMFP18/2</strain>
    </source>
</reference>
<dbReference type="Gene3D" id="3.40.33.10">
    <property type="entry name" value="CAP"/>
    <property type="match status" value="1"/>
</dbReference>
<sequence length="200" mass="21652">MKTCEVLTVLITASLAIVSATSVRDTVVSETRHVYGAAPVKLRGSSIAPPPRKSGNTGPAPVKRGCLDAHNYYRNLVGVPIMAWSRTEQGSAQNWANHLAQTNTFAHSRAGENLGRASGNINLTCEHGLQTFFAEYSSYDGRPIAVNALFICYGHYTQLVWPSTTAVGCGVARNNDGQYLVCHYNPAGNVIDQRAPVYRK</sequence>
<dbReference type="InterPro" id="IPR035940">
    <property type="entry name" value="CAP_sf"/>
</dbReference>
<gene>
    <name evidence="3" type="ORF">BASA50_000468</name>
</gene>
<evidence type="ECO:0000313" key="4">
    <source>
        <dbReference type="Proteomes" id="UP001648503"/>
    </source>
</evidence>
<feature type="domain" description="SCP" evidence="2">
    <location>
        <begin position="61"/>
        <end position="192"/>
    </location>
</feature>
<feature type="signal peptide" evidence="1">
    <location>
        <begin position="1"/>
        <end position="20"/>
    </location>
</feature>
<keyword evidence="1" id="KW-0732">Signal</keyword>
<dbReference type="InterPro" id="IPR018244">
    <property type="entry name" value="Allrgn_V5/Tpx1_CS"/>
</dbReference>
<evidence type="ECO:0000259" key="2">
    <source>
        <dbReference type="SMART" id="SM00198"/>
    </source>
</evidence>
<feature type="chain" id="PRO_5047362040" description="SCP domain-containing protein" evidence="1">
    <location>
        <begin position="21"/>
        <end position="200"/>
    </location>
</feature>
<dbReference type="InterPro" id="IPR014044">
    <property type="entry name" value="CAP_dom"/>
</dbReference>
<dbReference type="Proteomes" id="UP001648503">
    <property type="component" value="Unassembled WGS sequence"/>
</dbReference>
<comment type="caution">
    <text evidence="3">The sequence shown here is derived from an EMBL/GenBank/DDBJ whole genome shotgun (WGS) entry which is preliminary data.</text>
</comment>
<dbReference type="PROSITE" id="PS01009">
    <property type="entry name" value="CRISP_1"/>
    <property type="match status" value="1"/>
</dbReference>
<evidence type="ECO:0000313" key="3">
    <source>
        <dbReference type="EMBL" id="KAH6586514.1"/>
    </source>
</evidence>
<dbReference type="InterPro" id="IPR001283">
    <property type="entry name" value="CRISP-related"/>
</dbReference>
<dbReference type="SMART" id="SM00198">
    <property type="entry name" value="SCP"/>
    <property type="match status" value="1"/>
</dbReference>
<dbReference type="PRINTS" id="PR00837">
    <property type="entry name" value="V5TPXLIKE"/>
</dbReference>
<name>A0ABQ8ETX9_9FUNG</name>
<evidence type="ECO:0000256" key="1">
    <source>
        <dbReference type="SAM" id="SignalP"/>
    </source>
</evidence>
<proteinExistence type="predicted"/>
<protein>
    <recommendedName>
        <fullName evidence="2">SCP domain-containing protein</fullName>
    </recommendedName>
</protein>